<organism evidence="2">
    <name type="scientific">Tanacetum cinerariifolium</name>
    <name type="common">Dalmatian daisy</name>
    <name type="synonym">Chrysanthemum cinerariifolium</name>
    <dbReference type="NCBI Taxonomy" id="118510"/>
    <lineage>
        <taxon>Eukaryota</taxon>
        <taxon>Viridiplantae</taxon>
        <taxon>Streptophyta</taxon>
        <taxon>Embryophyta</taxon>
        <taxon>Tracheophyta</taxon>
        <taxon>Spermatophyta</taxon>
        <taxon>Magnoliopsida</taxon>
        <taxon>eudicotyledons</taxon>
        <taxon>Gunneridae</taxon>
        <taxon>Pentapetalae</taxon>
        <taxon>asterids</taxon>
        <taxon>campanulids</taxon>
        <taxon>Asterales</taxon>
        <taxon>Asteraceae</taxon>
        <taxon>Asteroideae</taxon>
        <taxon>Anthemideae</taxon>
        <taxon>Anthemidinae</taxon>
        <taxon>Tanacetum</taxon>
    </lineage>
</organism>
<feature type="compositionally biased region" description="Acidic residues" evidence="1">
    <location>
        <begin position="249"/>
        <end position="277"/>
    </location>
</feature>
<evidence type="ECO:0000256" key="1">
    <source>
        <dbReference type="SAM" id="MobiDB-lite"/>
    </source>
</evidence>
<accession>A0A6L2J1G2</accession>
<dbReference type="EMBL" id="BKCJ010000157">
    <property type="protein sequence ID" value="GEU30440.1"/>
    <property type="molecule type" value="Genomic_DNA"/>
</dbReference>
<feature type="region of interest" description="Disordered" evidence="1">
    <location>
        <begin position="249"/>
        <end position="303"/>
    </location>
</feature>
<protein>
    <submittedName>
        <fullName evidence="2">Uncharacterized protein</fullName>
    </submittedName>
</protein>
<dbReference type="AlphaFoldDB" id="A0A6L2J1G2"/>
<proteinExistence type="predicted"/>
<gene>
    <name evidence="2" type="ORF">Tci_002418</name>
</gene>
<comment type="caution">
    <text evidence="2">The sequence shown here is derived from an EMBL/GenBank/DDBJ whole genome shotgun (WGS) entry which is preliminary data.</text>
</comment>
<reference evidence="2" key="1">
    <citation type="journal article" date="2019" name="Sci. Rep.">
        <title>Draft genome of Tanacetum cinerariifolium, the natural source of mosquito coil.</title>
        <authorList>
            <person name="Yamashiro T."/>
            <person name="Shiraishi A."/>
            <person name="Satake H."/>
            <person name="Nakayama K."/>
        </authorList>
    </citation>
    <scope>NUCLEOTIDE SEQUENCE</scope>
</reference>
<name>A0A6L2J1G2_TANCI</name>
<feature type="region of interest" description="Disordered" evidence="1">
    <location>
        <begin position="338"/>
        <end position="358"/>
    </location>
</feature>
<evidence type="ECO:0000313" key="2">
    <source>
        <dbReference type="EMBL" id="GEU30440.1"/>
    </source>
</evidence>
<sequence>MGKALFEHNGERCGSKGGRGGFMTGRGGGWLAKRSIVSNEGCGGGGLVSVVVNPRVNRRIVREILDEVIRENGGDTIGIDGGVVWATPTQYLCSYWSEWVHLPWMSTPVFVNPDISTQADEAQSSRVLVPLPEDPYEAIRQAYLVRMDTESKLFEGEADTPESPHTVAPPTCRVEESEGFGTFGARSTTTRMAGRVPPAMSPGLSVSTAEVAAMSDLAFCKRFRSSYDSSPSPTFPVRKRYRGTYELILDTDSEEDEEVEESSDSDTVSEDAEDEGPTAEYEDHATGDEGLVAGDEGPAGSSGCRIAVSEPLGLGYGALRRQELELEGDHVYSTFEVGRGSGSALEPERSKKVSASRQPTLTMWTDPEDATPTTLETEGFLTELGAQVKMHEGLIRDYAERIVVTFGALWRPVLALEAWAGRVDTRMTDMSRAGYDDHRLVHDMLLQQNALQ</sequence>